<dbReference type="RefSeq" id="WP_072555561.1">
    <property type="nucleotide sequence ID" value="NZ_CP018155.1"/>
</dbReference>
<organism evidence="1 2">
    <name type="scientific">Tenacibaculum todarodis</name>
    <dbReference type="NCBI Taxonomy" id="1850252"/>
    <lineage>
        <taxon>Bacteria</taxon>
        <taxon>Pseudomonadati</taxon>
        <taxon>Bacteroidota</taxon>
        <taxon>Flavobacteriia</taxon>
        <taxon>Flavobacteriales</taxon>
        <taxon>Flavobacteriaceae</taxon>
        <taxon>Tenacibaculum</taxon>
    </lineage>
</organism>
<dbReference type="KEGG" id="ten:LPB136_07405"/>
<evidence type="ECO:0008006" key="3">
    <source>
        <dbReference type="Google" id="ProtNLM"/>
    </source>
</evidence>
<dbReference type="AlphaFoldDB" id="A0A1L3JJ66"/>
<proteinExistence type="predicted"/>
<gene>
    <name evidence="1" type="ORF">LPB136_07405</name>
</gene>
<dbReference type="EMBL" id="CP018155">
    <property type="protein sequence ID" value="APG65181.1"/>
    <property type="molecule type" value="Genomic_DNA"/>
</dbReference>
<dbReference type="Proteomes" id="UP000181898">
    <property type="component" value="Chromosome"/>
</dbReference>
<dbReference type="STRING" id="1850252.LPB136_07405"/>
<sequence length="116" mass="13563">MRKIILVLIFSFFVSCKFYKENVMFEIKNNSNSVLDSLIIQPNYSNFISLKSGETKKYIVNMNKVSKGDGAYVLQYKINDERKSYAFGYFTNGIPFDDYFIVTIEKEKVKFTSIDK</sequence>
<protein>
    <recommendedName>
        <fullName evidence="3">Lipoprotein</fullName>
    </recommendedName>
</protein>
<dbReference type="OrthoDB" id="1179573at2"/>
<evidence type="ECO:0000313" key="2">
    <source>
        <dbReference type="Proteomes" id="UP000181898"/>
    </source>
</evidence>
<accession>A0A1L3JJ66</accession>
<dbReference type="PROSITE" id="PS51257">
    <property type="entry name" value="PROKAR_LIPOPROTEIN"/>
    <property type="match status" value="1"/>
</dbReference>
<reference evidence="1 2" key="1">
    <citation type="submission" date="2016-11" db="EMBL/GenBank/DDBJ databases">
        <title>Tenacibaculum sp. LPB0136, isolated from marine environment.</title>
        <authorList>
            <person name="Kim E."/>
            <person name="Yi H."/>
        </authorList>
    </citation>
    <scope>NUCLEOTIDE SEQUENCE [LARGE SCALE GENOMIC DNA]</scope>
    <source>
        <strain evidence="1 2">LPB0136</strain>
    </source>
</reference>
<evidence type="ECO:0000313" key="1">
    <source>
        <dbReference type="EMBL" id="APG65181.1"/>
    </source>
</evidence>
<keyword evidence="2" id="KW-1185">Reference proteome</keyword>
<name>A0A1L3JJ66_9FLAO</name>